<name>A0A4Y3WRX9_9PSEU</name>
<dbReference type="Pfam" id="PF17240">
    <property type="entry name" value="DUF5313"/>
    <property type="match status" value="1"/>
</dbReference>
<evidence type="ECO:0000256" key="1">
    <source>
        <dbReference type="SAM" id="MobiDB-lite"/>
    </source>
</evidence>
<dbReference type="AlphaFoldDB" id="A0A4Y3WRX9"/>
<feature type="transmembrane region" description="Helical" evidence="2">
    <location>
        <begin position="42"/>
        <end position="59"/>
    </location>
</feature>
<feature type="compositionally biased region" description="Basic and acidic residues" evidence="1">
    <location>
        <begin position="102"/>
        <end position="128"/>
    </location>
</feature>
<dbReference type="InterPro" id="IPR035197">
    <property type="entry name" value="DUF5313"/>
</dbReference>
<evidence type="ECO:0000313" key="3">
    <source>
        <dbReference type="EMBL" id="GEC21627.1"/>
    </source>
</evidence>
<feature type="region of interest" description="Disordered" evidence="1">
    <location>
        <begin position="99"/>
        <end position="128"/>
    </location>
</feature>
<dbReference type="EMBL" id="BJNG01000036">
    <property type="protein sequence ID" value="GEC21627.1"/>
    <property type="molecule type" value="Genomic_DNA"/>
</dbReference>
<dbReference type="RefSeq" id="WP_141280443.1">
    <property type="nucleotide sequence ID" value="NZ_BAAARZ010000020.1"/>
</dbReference>
<comment type="caution">
    <text evidence="3">The sequence shown here is derived from an EMBL/GenBank/DDBJ whole genome shotgun (WGS) entry which is preliminary data.</text>
</comment>
<evidence type="ECO:0000256" key="2">
    <source>
        <dbReference type="SAM" id="Phobius"/>
    </source>
</evidence>
<organism evidence="3 4">
    <name type="scientific">Pseudonocardia hydrocarbonoxydans</name>
    <dbReference type="NCBI Taxonomy" id="76726"/>
    <lineage>
        <taxon>Bacteria</taxon>
        <taxon>Bacillati</taxon>
        <taxon>Actinomycetota</taxon>
        <taxon>Actinomycetes</taxon>
        <taxon>Pseudonocardiales</taxon>
        <taxon>Pseudonocardiaceae</taxon>
        <taxon>Pseudonocardia</taxon>
    </lineage>
</organism>
<gene>
    <name evidence="3" type="ORF">PHY01_39100</name>
</gene>
<evidence type="ECO:0008006" key="5">
    <source>
        <dbReference type="Google" id="ProtNLM"/>
    </source>
</evidence>
<evidence type="ECO:0000313" key="4">
    <source>
        <dbReference type="Proteomes" id="UP000320338"/>
    </source>
</evidence>
<keyword evidence="4" id="KW-1185">Reference proteome</keyword>
<dbReference type="OrthoDB" id="5195204at2"/>
<dbReference type="Proteomes" id="UP000320338">
    <property type="component" value="Unassembled WGS sequence"/>
</dbReference>
<proteinExistence type="predicted"/>
<keyword evidence="2" id="KW-0812">Transmembrane</keyword>
<keyword evidence="2" id="KW-0472">Membrane</keyword>
<reference evidence="3 4" key="1">
    <citation type="submission" date="2019-06" db="EMBL/GenBank/DDBJ databases">
        <title>Whole genome shotgun sequence of Pseudonocardia hydrocarbonoxydans NBRC 14498.</title>
        <authorList>
            <person name="Hosoyama A."/>
            <person name="Uohara A."/>
            <person name="Ohji S."/>
            <person name="Ichikawa N."/>
        </authorList>
    </citation>
    <scope>NUCLEOTIDE SEQUENCE [LARGE SCALE GENOMIC DNA]</scope>
    <source>
        <strain evidence="3 4">NBRC 14498</strain>
    </source>
</reference>
<sequence length="128" mass="14709">MTMRRPGPLWWLWYAMGGGLPTRYRDWVLHDVSTRTWALRQLARSVVQVVPFGIVLVLVVPGELWVRLVAVLGGALVGLIYAASFVHLTTEHRSVKAGWEPGRAEAERERRTAPEREAAARRYEERYR</sequence>
<feature type="transmembrane region" description="Helical" evidence="2">
    <location>
        <begin position="65"/>
        <end position="86"/>
    </location>
</feature>
<accession>A0A4Y3WRX9</accession>
<protein>
    <recommendedName>
        <fullName evidence="5">DUF5313 domain-containing protein</fullName>
    </recommendedName>
</protein>
<keyword evidence="2" id="KW-1133">Transmembrane helix</keyword>